<feature type="region of interest" description="Disordered" evidence="9">
    <location>
        <begin position="960"/>
        <end position="992"/>
    </location>
</feature>
<dbReference type="InterPro" id="IPR014001">
    <property type="entry name" value="Helicase_ATP-bd"/>
</dbReference>
<dbReference type="PROSITE" id="PS51192">
    <property type="entry name" value="HELICASE_ATP_BIND_1"/>
    <property type="match status" value="1"/>
</dbReference>
<dbReference type="PANTHER" id="PTHR45797:SF1">
    <property type="entry name" value="HELICASE ARIP4"/>
    <property type="match status" value="1"/>
</dbReference>
<dbReference type="PANTHER" id="PTHR45797">
    <property type="entry name" value="RAD54-LIKE"/>
    <property type="match status" value="1"/>
</dbReference>
<dbReference type="VEuPathDB" id="TriTrypDB:TRSC58_02363"/>
<feature type="region of interest" description="Disordered" evidence="9">
    <location>
        <begin position="70"/>
        <end position="108"/>
    </location>
</feature>
<evidence type="ECO:0000256" key="8">
    <source>
        <dbReference type="ARBA" id="ARBA00023242"/>
    </source>
</evidence>
<dbReference type="Pfam" id="PF00271">
    <property type="entry name" value="Helicase_C"/>
    <property type="match status" value="1"/>
</dbReference>
<dbReference type="InterPro" id="IPR001650">
    <property type="entry name" value="Helicase_C-like"/>
</dbReference>
<keyword evidence="8" id="KW-0539">Nucleus</keyword>
<evidence type="ECO:0000313" key="12">
    <source>
        <dbReference type="EMBL" id="ESL09911.1"/>
    </source>
</evidence>
<gene>
    <name evidence="12" type="ORF">TRSC58_02363</name>
</gene>
<feature type="domain" description="Helicase C-terminal" evidence="11">
    <location>
        <begin position="626"/>
        <end position="794"/>
    </location>
</feature>
<dbReference type="OrthoDB" id="2020972at2759"/>
<proteinExistence type="inferred from homology"/>
<evidence type="ECO:0000256" key="4">
    <source>
        <dbReference type="ARBA" id="ARBA00022801"/>
    </source>
</evidence>
<evidence type="ECO:0000256" key="5">
    <source>
        <dbReference type="ARBA" id="ARBA00022806"/>
    </source>
</evidence>
<dbReference type="InterPro" id="IPR038718">
    <property type="entry name" value="SNF2-like_sf"/>
</dbReference>
<evidence type="ECO:0000256" key="6">
    <source>
        <dbReference type="ARBA" id="ARBA00022840"/>
    </source>
</evidence>
<keyword evidence="13" id="KW-1185">Reference proteome</keyword>
<dbReference type="Pfam" id="PF00176">
    <property type="entry name" value="SNF2-rel_dom"/>
    <property type="match status" value="1"/>
</dbReference>
<keyword evidence="3" id="KW-0547">Nucleotide-binding</keyword>
<reference evidence="12 13" key="1">
    <citation type="submission" date="2013-07" db="EMBL/GenBank/DDBJ databases">
        <authorList>
            <person name="Stoco P.H."/>
            <person name="Wagner G."/>
            <person name="Gerber A."/>
            <person name="Zaha A."/>
            <person name="Thompson C."/>
            <person name="Bartholomeu D.C."/>
            <person name="Luckemeyer D.D."/>
            <person name="Bahia D."/>
            <person name="Loreto E."/>
            <person name="Prestes E.B."/>
            <person name="Lima F.M."/>
            <person name="Rodrigues-Luiz G."/>
            <person name="Vallejo G.A."/>
            <person name="Filho J.F."/>
            <person name="Monteiro K.M."/>
            <person name="Tyler K.M."/>
            <person name="de Almeida L.G."/>
            <person name="Ortiz M.F."/>
            <person name="Siervo M.A."/>
            <person name="de Moraes M.H."/>
            <person name="Cunha O.L."/>
            <person name="Mendonca-Neto R."/>
            <person name="Silva R."/>
            <person name="Teixeira S.M."/>
            <person name="Murta S.M."/>
            <person name="Sincero T.C."/>
            <person name="Mendes T.A."/>
            <person name="Urmenyi T.P."/>
            <person name="Silva V.G."/>
            <person name="da Rocha W.D."/>
            <person name="Andersson B."/>
            <person name="Romanha A.J."/>
            <person name="Steindel M."/>
            <person name="de Vasconcelos A.T."/>
            <person name="Grisard E.C."/>
        </authorList>
    </citation>
    <scope>NUCLEOTIDE SEQUENCE [LARGE SCALE GENOMIC DNA]</scope>
    <source>
        <strain evidence="12 13">SC58</strain>
    </source>
</reference>
<keyword evidence="6" id="KW-0067">ATP-binding</keyword>
<keyword evidence="7" id="KW-0238">DNA-binding</keyword>
<comment type="similarity">
    <text evidence="2">Belongs to the SNF2/RAD54 helicase family.</text>
</comment>
<keyword evidence="4" id="KW-0378">Hydrolase</keyword>
<dbReference type="CDD" id="cd18793">
    <property type="entry name" value="SF2_C_SNF"/>
    <property type="match status" value="1"/>
</dbReference>
<protein>
    <submittedName>
        <fullName evidence="12">Helicase-like protein</fullName>
    </submittedName>
</protein>
<dbReference type="SUPFAM" id="SSF52540">
    <property type="entry name" value="P-loop containing nucleoside triphosphate hydrolases"/>
    <property type="match status" value="2"/>
</dbReference>
<dbReference type="CDD" id="cd18007">
    <property type="entry name" value="DEXHc_ATRX-like"/>
    <property type="match status" value="1"/>
</dbReference>
<dbReference type="InterPro" id="IPR044574">
    <property type="entry name" value="ARIP4-like"/>
</dbReference>
<dbReference type="AlphaFoldDB" id="A0A061J6Y5"/>
<dbReference type="InterPro" id="IPR027417">
    <property type="entry name" value="P-loop_NTPase"/>
</dbReference>
<evidence type="ECO:0000256" key="1">
    <source>
        <dbReference type="ARBA" id="ARBA00004123"/>
    </source>
</evidence>
<dbReference type="SMART" id="SM00487">
    <property type="entry name" value="DEXDc"/>
    <property type="match status" value="1"/>
</dbReference>
<evidence type="ECO:0000259" key="10">
    <source>
        <dbReference type="PROSITE" id="PS51192"/>
    </source>
</evidence>
<dbReference type="SMART" id="SM00490">
    <property type="entry name" value="HELICc"/>
    <property type="match status" value="1"/>
</dbReference>
<evidence type="ECO:0000256" key="2">
    <source>
        <dbReference type="ARBA" id="ARBA00007025"/>
    </source>
</evidence>
<dbReference type="InterPro" id="IPR000330">
    <property type="entry name" value="SNF2_N"/>
</dbReference>
<dbReference type="InterPro" id="IPR049730">
    <property type="entry name" value="SNF2/RAD54-like_C"/>
</dbReference>
<sequence length="1048" mass="116230">MEGQTVFVMSTSDSEGGDDGDGCKATGVCASAVVAPGGDFFRHSAAAARSMDEVLFGDGNHRRAMSPGLRVQETDSDADSSCGSSERSAFMEEGVGEEAGRLSRSPGVAGGRVAVEPYGHPTSAAALRGMTCADVRAVLEPFFRRKEAARMHFDAARQRLEEAIAAKTSRGNKNLLERWRRLVNISNWGDGSLSSNDVLLPEVLVPPAENQLGVSGASTITTVASELRQLRPHQIDGIRFLWSILVEGPVGRVPAVGCILAHTMGLGKTCQVVVFLHLFLNEQRQCEARSQRVLIVVPKSTRAAWLREFAAWSPYFPLAQRLTPIAIDERDSARRRSEVYEGWCSEGGVLLVGYEMLLGLTKLVTKEVKGNKRGCRLTDLLICDEAHRLKSTHLQISAALRGLHPLRRLLLTGTPLQNHLQEYWAMVDFALHKYFERRRFQEFFINPIEASVAQEASPREVAMARMKTFALIRELRHFVQRVDSTPLQKELPPLHEYVLVVPLSALQARLYNRFLQLVRLERYKLNFLQAVTYANKISAHPKLLGVNPCSPARGILRGLEGISDDEEGEEEEEHDEEGGNAEEGNRGSCGWRRAAVAGAPVSQRYAELCQPPPNYTAAPEDGAKLYIAVLIIKAAMLRGEKTLFFSLSTKLLDLFEEIIAEMNRRWQQDGSLPRPIRVCHLDGSSSGVQRESTLRSYHSARGADVLLLSMKAGGVGITITAATRVILADSGFNPADDRQAIGRAYRYGQTRPVFVYRLVCYQTLEHRLFQQKLAKEWLFRTIVEEASLKRDALAGLRLQSMFQLLSRAREVGNGAPTLTDGQRKSTARLVVEDAVLADVAEHILYAEAHEVYLQHDELVQYGAEEREFYEEYQKKGVFNVDGDVGGVDLVREQGQRKRQREEQWENVEGRTKTLTALVDDIIRGRAEADPQLRHLLRMMGVTVDASGAVSVVGVREAQQSLTGDGESISVGGDDSHRRLTDTKAARPETGPRLRPVLLEDLDDEEDESVLFYGKGSEDIGVVIDPSKYEPYRPGGNAQHAIFVDEDEV</sequence>
<accession>A0A061J6Y5</accession>
<dbReference type="Gene3D" id="3.40.50.10810">
    <property type="entry name" value="Tandem AAA-ATPase domain"/>
    <property type="match status" value="1"/>
</dbReference>
<dbReference type="GO" id="GO:0004386">
    <property type="term" value="F:helicase activity"/>
    <property type="evidence" value="ECO:0007669"/>
    <property type="project" value="UniProtKB-KW"/>
</dbReference>
<keyword evidence="5 12" id="KW-0347">Helicase</keyword>
<dbReference type="GO" id="GO:0016887">
    <property type="term" value="F:ATP hydrolysis activity"/>
    <property type="evidence" value="ECO:0007669"/>
    <property type="project" value="InterPro"/>
</dbReference>
<evidence type="ECO:0000259" key="11">
    <source>
        <dbReference type="PROSITE" id="PS51194"/>
    </source>
</evidence>
<dbReference type="EMBL" id="AUPL01002363">
    <property type="protein sequence ID" value="ESL09911.1"/>
    <property type="molecule type" value="Genomic_DNA"/>
</dbReference>
<dbReference type="Gene3D" id="3.40.50.300">
    <property type="entry name" value="P-loop containing nucleotide triphosphate hydrolases"/>
    <property type="match status" value="1"/>
</dbReference>
<dbReference type="GO" id="GO:0005524">
    <property type="term" value="F:ATP binding"/>
    <property type="evidence" value="ECO:0007669"/>
    <property type="project" value="UniProtKB-KW"/>
</dbReference>
<feature type="region of interest" description="Disordered" evidence="9">
    <location>
        <begin position="561"/>
        <end position="588"/>
    </location>
</feature>
<dbReference type="GO" id="GO:0005634">
    <property type="term" value="C:nucleus"/>
    <property type="evidence" value="ECO:0007669"/>
    <property type="project" value="UniProtKB-SubCell"/>
</dbReference>
<evidence type="ECO:0000256" key="3">
    <source>
        <dbReference type="ARBA" id="ARBA00022741"/>
    </source>
</evidence>
<feature type="compositionally biased region" description="Acidic residues" evidence="9">
    <location>
        <begin position="562"/>
        <end position="580"/>
    </location>
</feature>
<feature type="compositionally biased region" description="Basic and acidic residues" evidence="9">
    <location>
        <begin position="973"/>
        <end position="991"/>
    </location>
</feature>
<evidence type="ECO:0000256" key="7">
    <source>
        <dbReference type="ARBA" id="ARBA00023125"/>
    </source>
</evidence>
<evidence type="ECO:0000256" key="9">
    <source>
        <dbReference type="SAM" id="MobiDB-lite"/>
    </source>
</evidence>
<evidence type="ECO:0000313" key="13">
    <source>
        <dbReference type="Proteomes" id="UP000031737"/>
    </source>
</evidence>
<name>A0A061J6Y5_TRYRA</name>
<feature type="domain" description="Helicase ATP-binding" evidence="10">
    <location>
        <begin position="249"/>
        <end position="433"/>
    </location>
</feature>
<dbReference type="Proteomes" id="UP000031737">
    <property type="component" value="Unassembled WGS sequence"/>
</dbReference>
<comment type="subcellular location">
    <subcellularLocation>
        <location evidence="1">Nucleus</location>
    </subcellularLocation>
</comment>
<dbReference type="GO" id="GO:0003677">
    <property type="term" value="F:DNA binding"/>
    <property type="evidence" value="ECO:0007669"/>
    <property type="project" value="UniProtKB-KW"/>
</dbReference>
<organism evidence="12 13">
    <name type="scientific">Trypanosoma rangeli SC58</name>
    <dbReference type="NCBI Taxonomy" id="429131"/>
    <lineage>
        <taxon>Eukaryota</taxon>
        <taxon>Discoba</taxon>
        <taxon>Euglenozoa</taxon>
        <taxon>Kinetoplastea</taxon>
        <taxon>Metakinetoplastina</taxon>
        <taxon>Trypanosomatida</taxon>
        <taxon>Trypanosomatidae</taxon>
        <taxon>Trypanosoma</taxon>
        <taxon>Herpetosoma</taxon>
    </lineage>
</organism>
<dbReference type="PROSITE" id="PS51194">
    <property type="entry name" value="HELICASE_CTER"/>
    <property type="match status" value="1"/>
</dbReference>
<comment type="caution">
    <text evidence="12">The sequence shown here is derived from an EMBL/GenBank/DDBJ whole genome shotgun (WGS) entry which is preliminary data.</text>
</comment>